<gene>
    <name evidence="1" type="ORF">JCM21714_4197</name>
</gene>
<dbReference type="InterPro" id="IPR013785">
    <property type="entry name" value="Aldolase_TIM"/>
</dbReference>
<dbReference type="EMBL" id="BAVS01000036">
    <property type="protein sequence ID" value="GAE94994.1"/>
    <property type="molecule type" value="Genomic_DNA"/>
</dbReference>
<proteinExistence type="predicted"/>
<dbReference type="Gene3D" id="3.20.20.70">
    <property type="entry name" value="Aldolase class I"/>
    <property type="match status" value="1"/>
</dbReference>
<accession>W4VQG2</accession>
<dbReference type="AlphaFoldDB" id="W4VQG2"/>
<sequence>MFVAYKGPLQDTLVEMEQDLQSSISYAGGKNLEAIRTVDYVVVKNSIFNGDKVY</sequence>
<name>W4VQG2_9BACI</name>
<dbReference type="STRING" id="1298598.JCM21714_4197"/>
<organism evidence="1 2">
    <name type="scientific">Gracilibacillus boraciitolerans JCM 21714</name>
    <dbReference type="NCBI Taxonomy" id="1298598"/>
    <lineage>
        <taxon>Bacteria</taxon>
        <taxon>Bacillati</taxon>
        <taxon>Bacillota</taxon>
        <taxon>Bacilli</taxon>
        <taxon>Bacillales</taxon>
        <taxon>Bacillaceae</taxon>
        <taxon>Gracilibacillus</taxon>
    </lineage>
</organism>
<dbReference type="Proteomes" id="UP000019102">
    <property type="component" value="Unassembled WGS sequence"/>
</dbReference>
<evidence type="ECO:0000313" key="2">
    <source>
        <dbReference type="Proteomes" id="UP000019102"/>
    </source>
</evidence>
<keyword evidence="2" id="KW-1185">Reference proteome</keyword>
<dbReference type="eggNOG" id="COG0516">
    <property type="taxonomic scope" value="Bacteria"/>
</dbReference>
<dbReference type="SUPFAM" id="SSF51412">
    <property type="entry name" value="Inosine monophosphate dehydrogenase (IMPDH)"/>
    <property type="match status" value="1"/>
</dbReference>
<evidence type="ECO:0000313" key="1">
    <source>
        <dbReference type="EMBL" id="GAE94994.1"/>
    </source>
</evidence>
<reference evidence="1 2" key="1">
    <citation type="journal article" date="2014" name="Genome Announc.">
        <title>Draft Genome Sequence of the Boron-Tolerant and Moderately Halotolerant Bacterium Gracilibacillus boraciitolerans JCM 21714T.</title>
        <authorList>
            <person name="Ahmed I."/>
            <person name="Oshima K."/>
            <person name="Suda W."/>
            <person name="Kitamura K."/>
            <person name="Iida T."/>
            <person name="Ohmori Y."/>
            <person name="Fujiwara T."/>
            <person name="Hattori M."/>
            <person name="Ohkuma M."/>
        </authorList>
    </citation>
    <scope>NUCLEOTIDE SEQUENCE [LARGE SCALE GENOMIC DNA]</scope>
    <source>
        <strain evidence="1 2">JCM 21714</strain>
    </source>
</reference>
<protein>
    <submittedName>
        <fullName evidence="1">GMP reductase</fullName>
    </submittedName>
</protein>
<comment type="caution">
    <text evidence="1">The sequence shown here is derived from an EMBL/GenBank/DDBJ whole genome shotgun (WGS) entry which is preliminary data.</text>
</comment>